<accession>A0A8S1DCA3</accession>
<comment type="caution">
    <text evidence="6">The sequence shown here is derived from an EMBL/GenBank/DDBJ whole genome shotgun (WGS) entry which is preliminary data.</text>
</comment>
<proteinExistence type="inferred from homology"/>
<keyword evidence="7" id="KW-1185">Reference proteome</keyword>
<keyword evidence="4" id="KW-0732">Signal</keyword>
<dbReference type="PANTHER" id="PTHR11306:SF68">
    <property type="entry name" value="NPC INTRACELLULAR CHOLESTEROL TRANSPORTER 2"/>
    <property type="match status" value="1"/>
</dbReference>
<dbReference type="GO" id="GO:0032934">
    <property type="term" value="F:sterol binding"/>
    <property type="evidence" value="ECO:0007669"/>
    <property type="project" value="InterPro"/>
</dbReference>
<evidence type="ECO:0000256" key="1">
    <source>
        <dbReference type="ARBA" id="ARBA00004613"/>
    </source>
</evidence>
<sequence length="136" mass="14200">MASGKVLIVSIALLAAILQTATASVMFAPCQISTKGTVTNIDITGCNDKSPCKLIRGTNSTIAITFSTTGTAQKLEAVVHGVIAGLPVPFNLPNPDACTTGGLTCPIQTNTQLTYTNSLPILKVYPRVSYIKFVSI</sequence>
<dbReference type="AlphaFoldDB" id="A0A8S1DCA3"/>
<dbReference type="OrthoDB" id="4937502at2759"/>
<keyword evidence="3" id="KW-0964">Secreted</keyword>
<dbReference type="PANTHER" id="PTHR11306">
    <property type="entry name" value="NIEMANN PICK TYPE C2 PROTEIN NPC2-RELATED"/>
    <property type="match status" value="1"/>
</dbReference>
<dbReference type="FunFam" id="2.60.40.770:FF:000001">
    <property type="entry name" value="NPC intracellular cholesterol transporter 2"/>
    <property type="match status" value="1"/>
</dbReference>
<feature type="chain" id="PRO_5035716351" description="MD-2-related lipid-recognition domain-containing protein" evidence="4">
    <location>
        <begin position="24"/>
        <end position="136"/>
    </location>
</feature>
<evidence type="ECO:0000256" key="2">
    <source>
        <dbReference type="ARBA" id="ARBA00006370"/>
    </source>
</evidence>
<evidence type="ECO:0000256" key="3">
    <source>
        <dbReference type="ARBA" id="ARBA00022525"/>
    </source>
</evidence>
<organism evidence="6 7">
    <name type="scientific">Cloeon dipterum</name>
    <dbReference type="NCBI Taxonomy" id="197152"/>
    <lineage>
        <taxon>Eukaryota</taxon>
        <taxon>Metazoa</taxon>
        <taxon>Ecdysozoa</taxon>
        <taxon>Arthropoda</taxon>
        <taxon>Hexapoda</taxon>
        <taxon>Insecta</taxon>
        <taxon>Pterygota</taxon>
        <taxon>Palaeoptera</taxon>
        <taxon>Ephemeroptera</taxon>
        <taxon>Pisciforma</taxon>
        <taxon>Baetidae</taxon>
        <taxon>Cloeon</taxon>
    </lineage>
</organism>
<dbReference type="GO" id="GO:0005576">
    <property type="term" value="C:extracellular region"/>
    <property type="evidence" value="ECO:0007669"/>
    <property type="project" value="UniProtKB-SubCell"/>
</dbReference>
<feature type="signal peptide" evidence="4">
    <location>
        <begin position="1"/>
        <end position="23"/>
    </location>
</feature>
<gene>
    <name evidence="6" type="ORF">CLODIP_2_CD00994</name>
</gene>
<dbReference type="InterPro" id="IPR039670">
    <property type="entry name" value="NPC2-like"/>
</dbReference>
<dbReference type="Pfam" id="PF02221">
    <property type="entry name" value="E1_DerP2_DerF2"/>
    <property type="match status" value="1"/>
</dbReference>
<dbReference type="SUPFAM" id="SSF81296">
    <property type="entry name" value="E set domains"/>
    <property type="match status" value="1"/>
</dbReference>
<evidence type="ECO:0000256" key="4">
    <source>
        <dbReference type="SAM" id="SignalP"/>
    </source>
</evidence>
<comment type="similarity">
    <text evidence="2">Belongs to the NPC2 family.</text>
</comment>
<protein>
    <recommendedName>
        <fullName evidence="5">MD-2-related lipid-recognition domain-containing protein</fullName>
    </recommendedName>
</protein>
<reference evidence="6 7" key="1">
    <citation type="submission" date="2020-04" db="EMBL/GenBank/DDBJ databases">
        <authorList>
            <person name="Alioto T."/>
            <person name="Alioto T."/>
            <person name="Gomez Garrido J."/>
        </authorList>
    </citation>
    <scope>NUCLEOTIDE SEQUENCE [LARGE SCALE GENOMIC DNA]</scope>
</reference>
<dbReference type="InterPro" id="IPR003172">
    <property type="entry name" value="ML_dom"/>
</dbReference>
<dbReference type="InterPro" id="IPR014756">
    <property type="entry name" value="Ig_E-set"/>
</dbReference>
<dbReference type="SMART" id="SM00737">
    <property type="entry name" value="ML"/>
    <property type="match status" value="1"/>
</dbReference>
<dbReference type="Proteomes" id="UP000494165">
    <property type="component" value="Unassembled WGS sequence"/>
</dbReference>
<feature type="domain" description="MD-2-related lipid-recognition" evidence="5">
    <location>
        <begin position="27"/>
        <end position="136"/>
    </location>
</feature>
<evidence type="ECO:0000313" key="6">
    <source>
        <dbReference type="EMBL" id="CAB3375452.1"/>
    </source>
</evidence>
<dbReference type="GO" id="GO:0015918">
    <property type="term" value="P:sterol transport"/>
    <property type="evidence" value="ECO:0007669"/>
    <property type="project" value="InterPro"/>
</dbReference>
<dbReference type="Gene3D" id="2.60.40.770">
    <property type="match status" value="1"/>
</dbReference>
<name>A0A8S1DCA3_9INSE</name>
<evidence type="ECO:0000259" key="5">
    <source>
        <dbReference type="SMART" id="SM00737"/>
    </source>
</evidence>
<comment type="subcellular location">
    <subcellularLocation>
        <location evidence="1">Secreted</location>
    </subcellularLocation>
</comment>
<dbReference type="EMBL" id="CADEPI010000112">
    <property type="protein sequence ID" value="CAB3375452.1"/>
    <property type="molecule type" value="Genomic_DNA"/>
</dbReference>
<evidence type="ECO:0000313" key="7">
    <source>
        <dbReference type="Proteomes" id="UP000494165"/>
    </source>
</evidence>